<dbReference type="InterPro" id="IPR011044">
    <property type="entry name" value="Quino_amine_DH_bsu"/>
</dbReference>
<evidence type="ECO:0000313" key="3">
    <source>
        <dbReference type="Proteomes" id="UP000031737"/>
    </source>
</evidence>
<organism evidence="2 3">
    <name type="scientific">Trypanosoma rangeli SC58</name>
    <dbReference type="NCBI Taxonomy" id="429131"/>
    <lineage>
        <taxon>Eukaryota</taxon>
        <taxon>Discoba</taxon>
        <taxon>Euglenozoa</taxon>
        <taxon>Kinetoplastea</taxon>
        <taxon>Metakinetoplastina</taxon>
        <taxon>Trypanosomatida</taxon>
        <taxon>Trypanosomatidae</taxon>
        <taxon>Trypanosoma</taxon>
        <taxon>Herpetosoma</taxon>
    </lineage>
</organism>
<keyword evidence="3" id="KW-1185">Reference proteome</keyword>
<evidence type="ECO:0000256" key="1">
    <source>
        <dbReference type="SAM" id="MobiDB-lite"/>
    </source>
</evidence>
<dbReference type="EMBL" id="AUPL01006714">
    <property type="protein sequence ID" value="ESL05629.1"/>
    <property type="molecule type" value="Genomic_DNA"/>
</dbReference>
<gene>
    <name evidence="2" type="ORF">TRSC58_06714</name>
</gene>
<feature type="region of interest" description="Disordered" evidence="1">
    <location>
        <begin position="720"/>
        <end position="745"/>
    </location>
</feature>
<dbReference type="Proteomes" id="UP000031737">
    <property type="component" value="Unassembled WGS sequence"/>
</dbReference>
<dbReference type="OrthoDB" id="251005at2759"/>
<reference evidence="2 3" key="1">
    <citation type="submission" date="2013-07" db="EMBL/GenBank/DDBJ databases">
        <authorList>
            <person name="Stoco P.H."/>
            <person name="Wagner G."/>
            <person name="Gerber A."/>
            <person name="Zaha A."/>
            <person name="Thompson C."/>
            <person name="Bartholomeu D.C."/>
            <person name="Luckemeyer D.D."/>
            <person name="Bahia D."/>
            <person name="Loreto E."/>
            <person name="Prestes E.B."/>
            <person name="Lima F.M."/>
            <person name="Rodrigues-Luiz G."/>
            <person name="Vallejo G.A."/>
            <person name="Filho J.F."/>
            <person name="Monteiro K.M."/>
            <person name="Tyler K.M."/>
            <person name="de Almeida L.G."/>
            <person name="Ortiz M.F."/>
            <person name="Siervo M.A."/>
            <person name="de Moraes M.H."/>
            <person name="Cunha O.L."/>
            <person name="Mendonca-Neto R."/>
            <person name="Silva R."/>
            <person name="Teixeira S.M."/>
            <person name="Murta S.M."/>
            <person name="Sincero T.C."/>
            <person name="Mendes T.A."/>
            <person name="Urmenyi T.P."/>
            <person name="Silva V.G."/>
            <person name="da Rocha W.D."/>
            <person name="Andersson B."/>
            <person name="Romanha A.J."/>
            <person name="Steindel M."/>
            <person name="de Vasconcelos A.T."/>
            <person name="Grisard E.C."/>
        </authorList>
    </citation>
    <scope>NUCLEOTIDE SEQUENCE [LARGE SCALE GENOMIC DNA]</scope>
    <source>
        <strain evidence="2 3">SC58</strain>
    </source>
</reference>
<comment type="caution">
    <text evidence="2">The sequence shown here is derived from an EMBL/GenBank/DDBJ whole genome shotgun (WGS) entry which is preliminary data.</text>
</comment>
<dbReference type="VEuPathDB" id="TriTrypDB:TRSC58_06714"/>
<dbReference type="AlphaFoldDB" id="A0A061IT03"/>
<proteinExistence type="predicted"/>
<protein>
    <submittedName>
        <fullName evidence="2">Uncharacterized protein</fullName>
    </submittedName>
</protein>
<dbReference type="SUPFAM" id="SSF50969">
    <property type="entry name" value="YVTN repeat-like/Quinoprotein amine dehydrogenase"/>
    <property type="match status" value="1"/>
</dbReference>
<sequence length="1028" mass="110878">MHQALVVNGHTVRSPSLVSVGGDGRWLAYGCASDMVVVCSLPDDSGEQHSSCDEDFAGAMRIVSLEAGENLSVVALHQTKEMFCIGTAHHGLYLTTASNPVLCSTTTRLPMHLTGESVFASCFIDDHEAGLDVLVVSCGSQELAKARFKLSLWDVHTRLLLWRGCADALDAIVPLPGTFGFASSSQREVTLWEVQLSGKGAANATGHRGISGSRKNISGEGGRGMGFTVLSKTCSAVNELRDAEFVAIVPLRGAETLLTVLTSVGFLVSFDCRSGAPVKWMDCKVCPATAAYRMADDIIVCGPMIRFFSFDKWEFHGKIKQNAPPSVVGSSLLTRLVDALCTGAAVCGKDRAVFFFSGGDMSRYRVVRPTNGASKLAFHNVYQYTPVLPDEAPLRWISLGTDTLCLWSPRRLRLYDTRLWKNSGMTLESTCIVYHSSLGVLLAYDSSAYEIVAIAPNLERELCRLGVAEPLTSLVVHEKTQFACLSLDNSLFYFSGQWQGSGEFVLQGLRSTRLTGFKVPLAQLVSVKGVLYAASTHLIANLQTGDKVEVADDIISFVVAGNTLLVAHRHYCVVLDPSTMQRVGKPLQAPGLEEAVPSPTGDVVALRSEANVSLVSLKGRQSVAHLSLQRESSGRGSATIISLGFTADGNSLILCDSRGLFSVHRLGSIEAALATDVKRVPRQQIERGGSRRSLSCGGPTNNELQSRFLDLHGFYETTRRTHKEHEGGQQRSSSVTSAFSRQNTATTTSSGGVLILAQGDSILQIPSASASQQLPLLRRWESDRAPTELPQVISTIEGPDVGVSTSVVEVSALTSLESVLNFNMHTVAESEATLTPSIAADLLVKERDKVTFADAPMYGVRSPALKGQPSISLTGTPEDDVVNIGSIENEELRKELHHDPLNMGVSPSKSLSMASNSSSSVRVRSCELRDALKDLAEAYERQGQEDSVDVENTIDTEAVEEMFNTVSRLYARLQSRQPRRPDSAGSVAGSDASTASFNVILTDLQRLQRQSSRIEAQNEAILTKLGLK</sequence>
<feature type="compositionally biased region" description="Polar residues" evidence="1">
    <location>
        <begin position="729"/>
        <end position="745"/>
    </location>
</feature>
<accession>A0A061IT03</accession>
<name>A0A061IT03_TRYRA</name>
<evidence type="ECO:0000313" key="2">
    <source>
        <dbReference type="EMBL" id="ESL05629.1"/>
    </source>
</evidence>